<gene>
    <name evidence="7" type="ORF">P154DRAFT_575721</name>
</gene>
<keyword evidence="2 5" id="KW-0812">Transmembrane</keyword>
<dbReference type="GO" id="GO:0016020">
    <property type="term" value="C:membrane"/>
    <property type="evidence" value="ECO:0007669"/>
    <property type="project" value="UniProtKB-SubCell"/>
</dbReference>
<dbReference type="Gene3D" id="2.120.10.30">
    <property type="entry name" value="TolB, C-terminal domain"/>
    <property type="match status" value="1"/>
</dbReference>
<evidence type="ECO:0000313" key="8">
    <source>
        <dbReference type="Proteomes" id="UP000799779"/>
    </source>
</evidence>
<proteinExistence type="predicted"/>
<keyword evidence="3 5" id="KW-1133">Transmembrane helix</keyword>
<dbReference type="Pfam" id="PF01124">
    <property type="entry name" value="MAPEG"/>
    <property type="match status" value="1"/>
</dbReference>
<dbReference type="PANTHER" id="PTHR42060">
    <property type="entry name" value="NHL REPEAT-CONTAINING PROTEIN-RELATED"/>
    <property type="match status" value="1"/>
</dbReference>
<dbReference type="InterPro" id="IPR001129">
    <property type="entry name" value="Membr-assoc_MAPEG"/>
</dbReference>
<evidence type="ECO:0000256" key="1">
    <source>
        <dbReference type="ARBA" id="ARBA00004370"/>
    </source>
</evidence>
<reference evidence="7" key="1">
    <citation type="journal article" date="2020" name="Stud. Mycol.">
        <title>101 Dothideomycetes genomes: a test case for predicting lifestyles and emergence of pathogens.</title>
        <authorList>
            <person name="Haridas S."/>
            <person name="Albert R."/>
            <person name="Binder M."/>
            <person name="Bloem J."/>
            <person name="Labutti K."/>
            <person name="Salamov A."/>
            <person name="Andreopoulos B."/>
            <person name="Baker S."/>
            <person name="Barry K."/>
            <person name="Bills G."/>
            <person name="Bluhm B."/>
            <person name="Cannon C."/>
            <person name="Castanera R."/>
            <person name="Culley D."/>
            <person name="Daum C."/>
            <person name="Ezra D."/>
            <person name="Gonzalez J."/>
            <person name="Henrissat B."/>
            <person name="Kuo A."/>
            <person name="Liang C."/>
            <person name="Lipzen A."/>
            <person name="Lutzoni F."/>
            <person name="Magnuson J."/>
            <person name="Mondo S."/>
            <person name="Nolan M."/>
            <person name="Ohm R."/>
            <person name="Pangilinan J."/>
            <person name="Park H.-J."/>
            <person name="Ramirez L."/>
            <person name="Alfaro M."/>
            <person name="Sun H."/>
            <person name="Tritt A."/>
            <person name="Yoshinaga Y."/>
            <person name="Zwiers L.-H."/>
            <person name="Turgeon B."/>
            <person name="Goodwin S."/>
            <person name="Spatafora J."/>
            <person name="Crous P."/>
            <person name="Grigoriev I."/>
        </authorList>
    </citation>
    <scope>NUCLEOTIDE SEQUENCE</scope>
    <source>
        <strain evidence="7">CBS 123094</strain>
    </source>
</reference>
<evidence type="ECO:0000256" key="4">
    <source>
        <dbReference type="ARBA" id="ARBA00023136"/>
    </source>
</evidence>
<keyword evidence="4 5" id="KW-0472">Membrane</keyword>
<keyword evidence="8" id="KW-1185">Reference proteome</keyword>
<evidence type="ECO:0000256" key="3">
    <source>
        <dbReference type="ARBA" id="ARBA00022989"/>
    </source>
</evidence>
<evidence type="ECO:0000256" key="2">
    <source>
        <dbReference type="ARBA" id="ARBA00022692"/>
    </source>
</evidence>
<feature type="transmembrane region" description="Helical" evidence="5">
    <location>
        <begin position="329"/>
        <end position="350"/>
    </location>
</feature>
<organism evidence="7 8">
    <name type="scientific">Amniculicola lignicola CBS 123094</name>
    <dbReference type="NCBI Taxonomy" id="1392246"/>
    <lineage>
        <taxon>Eukaryota</taxon>
        <taxon>Fungi</taxon>
        <taxon>Dikarya</taxon>
        <taxon>Ascomycota</taxon>
        <taxon>Pezizomycotina</taxon>
        <taxon>Dothideomycetes</taxon>
        <taxon>Pleosporomycetidae</taxon>
        <taxon>Pleosporales</taxon>
        <taxon>Amniculicolaceae</taxon>
        <taxon>Amniculicola</taxon>
    </lineage>
</organism>
<accession>A0A6A5WSX6</accession>
<feature type="signal peptide" evidence="6">
    <location>
        <begin position="1"/>
        <end position="20"/>
    </location>
</feature>
<evidence type="ECO:0008006" key="9">
    <source>
        <dbReference type="Google" id="ProtNLM"/>
    </source>
</evidence>
<feature type="chain" id="PRO_5025367181" description="NHL repeat-containing protein" evidence="6">
    <location>
        <begin position="21"/>
        <end position="388"/>
    </location>
</feature>
<dbReference type="SUPFAM" id="SSF161084">
    <property type="entry name" value="MAPEG domain-like"/>
    <property type="match status" value="1"/>
</dbReference>
<sequence>MRPHYIAVLFLSLLSRGAHATLRVRQVATLPSYIENIAVRSNGHLLLTSFPTTSSIYTLDPKVGQSSVSQLPPIEGANGITGITEVSPDVFAIAAANFSLTTGAPLNGSIAIWTIDFGPKIPVLRKIVNLNSALLLNGLTTIPGSPSLLLASDSFLGVIFRIDITQSTYDVGIQDTLFAPPQPLPNVGINGIRTRGKHIYFANYAKGVFGRVPISKTASATGAAEVLAQVDPLKYKIDDFAIDEEGNAWVAAHPNALYLISTIKNANNKKWNNANPRGIETNAMYQKQVPNSVFCKYERCEAAHKNLLENAPLYVGAIVLGNVARLDALTMNVATGLYLGLRVVYVALYVNTVNRRLSYLRTLNWVASTAILFTVIIKAGNKMASQDW</sequence>
<keyword evidence="6" id="KW-0732">Signal</keyword>
<protein>
    <recommendedName>
        <fullName evidence="9">NHL repeat-containing protein</fullName>
    </recommendedName>
</protein>
<dbReference type="PANTHER" id="PTHR42060:SF1">
    <property type="entry name" value="NHL REPEAT-CONTAINING PROTEIN"/>
    <property type="match status" value="1"/>
</dbReference>
<dbReference type="EMBL" id="ML977587">
    <property type="protein sequence ID" value="KAF2000666.1"/>
    <property type="molecule type" value="Genomic_DNA"/>
</dbReference>
<evidence type="ECO:0000313" key="7">
    <source>
        <dbReference type="EMBL" id="KAF2000666.1"/>
    </source>
</evidence>
<evidence type="ECO:0000256" key="5">
    <source>
        <dbReference type="SAM" id="Phobius"/>
    </source>
</evidence>
<dbReference type="Proteomes" id="UP000799779">
    <property type="component" value="Unassembled WGS sequence"/>
</dbReference>
<feature type="transmembrane region" description="Helical" evidence="5">
    <location>
        <begin position="362"/>
        <end position="380"/>
    </location>
</feature>
<dbReference type="AlphaFoldDB" id="A0A6A5WSX6"/>
<dbReference type="InterPro" id="IPR023352">
    <property type="entry name" value="MAPEG-like_dom_sf"/>
</dbReference>
<comment type="subcellular location">
    <subcellularLocation>
        <location evidence="1">Membrane</location>
    </subcellularLocation>
</comment>
<dbReference type="OrthoDB" id="9977941at2759"/>
<evidence type="ECO:0000256" key="6">
    <source>
        <dbReference type="SAM" id="SignalP"/>
    </source>
</evidence>
<name>A0A6A5WSX6_9PLEO</name>
<dbReference type="InterPro" id="IPR011042">
    <property type="entry name" value="6-blade_b-propeller_TolB-like"/>
</dbReference>
<dbReference type="SUPFAM" id="SSF63829">
    <property type="entry name" value="Calcium-dependent phosphotriesterase"/>
    <property type="match status" value="1"/>
</dbReference>
<dbReference type="InterPro" id="IPR052998">
    <property type="entry name" value="Hetero-Diels-Alderase-like"/>
</dbReference>